<evidence type="ECO:0000313" key="5">
    <source>
        <dbReference type="EMBL" id="EJT76381.1"/>
    </source>
</evidence>
<dbReference type="OrthoDB" id="10251242at2759"/>
<evidence type="ECO:0000313" key="6">
    <source>
        <dbReference type="EnsemblFungi" id="EJT76381"/>
    </source>
</evidence>
<gene>
    <name evidence="6" type="primary">20346758</name>
    <name evidence="5" type="ORF">GGTG_06300</name>
</gene>
<dbReference type="PANTHER" id="PTHR10509:SF14">
    <property type="entry name" value="CAFFEOYL-COA O-METHYLTRANSFERASE 3-RELATED"/>
    <property type="match status" value="1"/>
</dbReference>
<dbReference type="Gene3D" id="3.40.50.150">
    <property type="entry name" value="Vaccinia Virus protein VP39"/>
    <property type="match status" value="1"/>
</dbReference>
<evidence type="ECO:0000256" key="1">
    <source>
        <dbReference type="ARBA" id="ARBA00022603"/>
    </source>
</evidence>
<dbReference type="InterPro" id="IPR050362">
    <property type="entry name" value="Cation-dep_OMT"/>
</dbReference>
<reference evidence="5" key="3">
    <citation type="submission" date="2010-09" db="EMBL/GenBank/DDBJ databases">
        <title>Annotation of Gaeumannomyces graminis var. tritici R3-111a-1.</title>
        <authorList>
            <consortium name="The Broad Institute Genome Sequencing Platform"/>
            <person name="Ma L.-J."/>
            <person name="Dead R."/>
            <person name="Young S.K."/>
            <person name="Zeng Q."/>
            <person name="Gargeya S."/>
            <person name="Fitzgerald M."/>
            <person name="Haas B."/>
            <person name="Abouelleil A."/>
            <person name="Alvarado L."/>
            <person name="Arachchi H.M."/>
            <person name="Berlin A."/>
            <person name="Brown A."/>
            <person name="Chapman S.B."/>
            <person name="Chen Z."/>
            <person name="Dunbar C."/>
            <person name="Freedman E."/>
            <person name="Gearin G."/>
            <person name="Gellesch M."/>
            <person name="Goldberg J."/>
            <person name="Griggs A."/>
            <person name="Gujja S."/>
            <person name="Heiman D."/>
            <person name="Howarth C."/>
            <person name="Larson L."/>
            <person name="Lui A."/>
            <person name="MacDonald P.J.P."/>
            <person name="Mehta T."/>
            <person name="Montmayeur A."/>
            <person name="Murphy C."/>
            <person name="Neiman D."/>
            <person name="Pearson M."/>
            <person name="Priest M."/>
            <person name="Roberts A."/>
            <person name="Saif S."/>
            <person name="Shea T."/>
            <person name="Shenoy N."/>
            <person name="Sisk P."/>
            <person name="Stolte C."/>
            <person name="Sykes S."/>
            <person name="Yandava C."/>
            <person name="Wortman J."/>
            <person name="Nusbaum C."/>
            <person name="Birren B."/>
        </authorList>
    </citation>
    <scope>NUCLEOTIDE SEQUENCE</scope>
    <source>
        <strain evidence="5">R3-111a-1</strain>
    </source>
</reference>
<dbReference type="GO" id="GO:0032259">
    <property type="term" value="P:methylation"/>
    <property type="evidence" value="ECO:0007669"/>
    <property type="project" value="UniProtKB-KW"/>
</dbReference>
<dbReference type="PROSITE" id="PS51682">
    <property type="entry name" value="SAM_OMT_I"/>
    <property type="match status" value="1"/>
</dbReference>
<evidence type="ECO:0008006" key="8">
    <source>
        <dbReference type="Google" id="ProtNLM"/>
    </source>
</evidence>
<keyword evidence="7" id="KW-1185">Reference proteome</keyword>
<dbReference type="HOGENOM" id="CLU_067676_1_1_1"/>
<evidence type="ECO:0000313" key="7">
    <source>
        <dbReference type="Proteomes" id="UP000006039"/>
    </source>
</evidence>
<keyword evidence="3" id="KW-0949">S-adenosyl-L-methionine</keyword>
<dbReference type="PANTHER" id="PTHR10509">
    <property type="entry name" value="O-METHYLTRANSFERASE-RELATED"/>
    <property type="match status" value="1"/>
</dbReference>
<keyword evidence="1" id="KW-0489">Methyltransferase</keyword>
<dbReference type="InterPro" id="IPR029063">
    <property type="entry name" value="SAM-dependent_MTases_sf"/>
</dbReference>
<evidence type="ECO:0000256" key="4">
    <source>
        <dbReference type="ARBA" id="ARBA00023453"/>
    </source>
</evidence>
<evidence type="ECO:0000256" key="2">
    <source>
        <dbReference type="ARBA" id="ARBA00022679"/>
    </source>
</evidence>
<dbReference type="VEuPathDB" id="FungiDB:GGTG_06300"/>
<organism evidence="5">
    <name type="scientific">Gaeumannomyces tritici (strain R3-111a-1)</name>
    <name type="common">Wheat and barley take-all root rot fungus</name>
    <name type="synonym">Gaeumannomyces graminis var. tritici</name>
    <dbReference type="NCBI Taxonomy" id="644352"/>
    <lineage>
        <taxon>Eukaryota</taxon>
        <taxon>Fungi</taxon>
        <taxon>Dikarya</taxon>
        <taxon>Ascomycota</taxon>
        <taxon>Pezizomycotina</taxon>
        <taxon>Sordariomycetes</taxon>
        <taxon>Sordariomycetidae</taxon>
        <taxon>Magnaporthales</taxon>
        <taxon>Magnaporthaceae</taxon>
        <taxon>Gaeumannomyces</taxon>
    </lineage>
</organism>
<dbReference type="AlphaFoldDB" id="J3NYE8"/>
<reference evidence="7" key="1">
    <citation type="submission" date="2010-07" db="EMBL/GenBank/DDBJ databases">
        <title>The genome sequence of Gaeumannomyces graminis var. tritici strain R3-111a-1.</title>
        <authorList>
            <consortium name="The Broad Institute Genome Sequencing Platform"/>
            <person name="Ma L.-J."/>
            <person name="Dead R."/>
            <person name="Young S."/>
            <person name="Zeng Q."/>
            <person name="Koehrsen M."/>
            <person name="Alvarado L."/>
            <person name="Berlin A."/>
            <person name="Chapman S.B."/>
            <person name="Chen Z."/>
            <person name="Freedman E."/>
            <person name="Gellesch M."/>
            <person name="Goldberg J."/>
            <person name="Griggs A."/>
            <person name="Gujja S."/>
            <person name="Heilman E.R."/>
            <person name="Heiman D."/>
            <person name="Hepburn T."/>
            <person name="Howarth C."/>
            <person name="Jen D."/>
            <person name="Larson L."/>
            <person name="Mehta T."/>
            <person name="Neiman D."/>
            <person name="Pearson M."/>
            <person name="Roberts A."/>
            <person name="Saif S."/>
            <person name="Shea T."/>
            <person name="Shenoy N."/>
            <person name="Sisk P."/>
            <person name="Stolte C."/>
            <person name="Sykes S."/>
            <person name="Walk T."/>
            <person name="White J."/>
            <person name="Yandava C."/>
            <person name="Haas B."/>
            <person name="Nusbaum C."/>
            <person name="Birren B."/>
        </authorList>
    </citation>
    <scope>NUCLEOTIDE SEQUENCE [LARGE SCALE GENOMIC DNA]</scope>
    <source>
        <strain evidence="7">R3-111a-1</strain>
    </source>
</reference>
<dbReference type="GeneID" id="20346758"/>
<sequence>MKELVPALYPNGVVAASVTEYSDAKSSGLSEVLVRYHEKILQRPDSYYTISLYQAKTLTFLARSIEAKRALEIGVYMGFSAMVWANAVGPAGKVTGLEYDADFAEEARRGVKENGFSNVEIIVGDAATTLPSLEVTEPYDIIFIDADKVGYPKYLDAILARSQPGSTSRLLRPGGLIVADNVLRRGLVAHSGPENPNSASIDAAIIECLDGFNTALATHARLEALLLPLFDGLGLARLVD</sequence>
<evidence type="ECO:0000256" key="3">
    <source>
        <dbReference type="ARBA" id="ARBA00022691"/>
    </source>
</evidence>
<dbReference type="Pfam" id="PF01596">
    <property type="entry name" value="Methyltransf_3"/>
    <property type="match status" value="1"/>
</dbReference>
<reference evidence="5" key="2">
    <citation type="submission" date="2010-07" db="EMBL/GenBank/DDBJ databases">
        <authorList>
            <consortium name="The Broad Institute Genome Sequencing Platform"/>
            <consortium name="Broad Institute Genome Sequencing Center for Infectious Disease"/>
            <person name="Ma L.-J."/>
            <person name="Dead R."/>
            <person name="Young S."/>
            <person name="Zeng Q."/>
            <person name="Koehrsen M."/>
            <person name="Alvarado L."/>
            <person name="Berlin A."/>
            <person name="Chapman S.B."/>
            <person name="Chen Z."/>
            <person name="Freedman E."/>
            <person name="Gellesch M."/>
            <person name="Goldberg J."/>
            <person name="Griggs A."/>
            <person name="Gujja S."/>
            <person name="Heilman E.R."/>
            <person name="Heiman D."/>
            <person name="Hepburn T."/>
            <person name="Howarth C."/>
            <person name="Jen D."/>
            <person name="Larson L."/>
            <person name="Mehta T."/>
            <person name="Neiman D."/>
            <person name="Pearson M."/>
            <person name="Roberts A."/>
            <person name="Saif S."/>
            <person name="Shea T."/>
            <person name="Shenoy N."/>
            <person name="Sisk P."/>
            <person name="Stolte C."/>
            <person name="Sykes S."/>
            <person name="Walk T."/>
            <person name="White J."/>
            <person name="Yandava C."/>
            <person name="Haas B."/>
            <person name="Nusbaum C."/>
            <person name="Birren B."/>
        </authorList>
    </citation>
    <scope>NUCLEOTIDE SEQUENCE</scope>
    <source>
        <strain evidence="5">R3-111a-1</strain>
    </source>
</reference>
<proteinExistence type="inferred from homology"/>
<comment type="similarity">
    <text evidence="4">Belongs to the class I-like SAM-binding methyltransferase superfamily. Cation-dependent O-methyltransferase family.</text>
</comment>
<dbReference type="GO" id="GO:0008171">
    <property type="term" value="F:O-methyltransferase activity"/>
    <property type="evidence" value="ECO:0007669"/>
    <property type="project" value="InterPro"/>
</dbReference>
<dbReference type="eggNOG" id="KOG1663">
    <property type="taxonomic scope" value="Eukaryota"/>
</dbReference>
<dbReference type="InterPro" id="IPR002935">
    <property type="entry name" value="SAM_O-MeTrfase"/>
</dbReference>
<dbReference type="Proteomes" id="UP000006039">
    <property type="component" value="Unassembled WGS sequence"/>
</dbReference>
<dbReference type="RefSeq" id="XP_009222381.1">
    <property type="nucleotide sequence ID" value="XM_009224117.1"/>
</dbReference>
<name>J3NYE8_GAET3</name>
<accession>J3NYE8</accession>
<dbReference type="GO" id="GO:0008757">
    <property type="term" value="F:S-adenosylmethionine-dependent methyltransferase activity"/>
    <property type="evidence" value="ECO:0007669"/>
    <property type="project" value="TreeGrafter"/>
</dbReference>
<dbReference type="EMBL" id="GL385397">
    <property type="protein sequence ID" value="EJT76381.1"/>
    <property type="molecule type" value="Genomic_DNA"/>
</dbReference>
<protein>
    <recommendedName>
        <fullName evidence="8">O-methyltransferase</fullName>
    </recommendedName>
</protein>
<keyword evidence="2" id="KW-0808">Transferase</keyword>
<reference evidence="6" key="5">
    <citation type="submission" date="2018-04" db="UniProtKB">
        <authorList>
            <consortium name="EnsemblFungi"/>
        </authorList>
    </citation>
    <scope>IDENTIFICATION</scope>
    <source>
        <strain evidence="6">R3-111a-1</strain>
    </source>
</reference>
<reference evidence="6" key="4">
    <citation type="journal article" date="2015" name="G3 (Bethesda)">
        <title>Genome sequences of three phytopathogenic species of the Magnaporthaceae family of fungi.</title>
        <authorList>
            <person name="Okagaki L.H."/>
            <person name="Nunes C.C."/>
            <person name="Sailsbery J."/>
            <person name="Clay B."/>
            <person name="Brown D."/>
            <person name="John T."/>
            <person name="Oh Y."/>
            <person name="Young N."/>
            <person name="Fitzgerald M."/>
            <person name="Haas B.J."/>
            <person name="Zeng Q."/>
            <person name="Young S."/>
            <person name="Adiconis X."/>
            <person name="Fan L."/>
            <person name="Levin J.Z."/>
            <person name="Mitchell T.K."/>
            <person name="Okubara P.A."/>
            <person name="Farman M.L."/>
            <person name="Kohn L.M."/>
            <person name="Birren B."/>
            <person name="Ma L.-J."/>
            <person name="Dean R.A."/>
        </authorList>
    </citation>
    <scope>NUCLEOTIDE SEQUENCE</scope>
    <source>
        <strain evidence="6">R3-111a-1</strain>
    </source>
</reference>
<dbReference type="EnsemblFungi" id="EJT76381">
    <property type="protein sequence ID" value="EJT76381"/>
    <property type="gene ID" value="GGTG_06300"/>
</dbReference>
<dbReference type="CDD" id="cd02440">
    <property type="entry name" value="AdoMet_MTases"/>
    <property type="match status" value="1"/>
</dbReference>
<dbReference type="STRING" id="644352.J3NYE8"/>
<dbReference type="SUPFAM" id="SSF53335">
    <property type="entry name" value="S-adenosyl-L-methionine-dependent methyltransferases"/>
    <property type="match status" value="1"/>
</dbReference>